<dbReference type="GeneID" id="68103832"/>
<keyword evidence="2" id="KW-1185">Reference proteome</keyword>
<accession>A0AA88H0S5</accession>
<dbReference type="AlphaFoldDB" id="A0AA88H0S5"/>
<name>A0AA88H0S5_NAELO</name>
<organism evidence="1 2">
    <name type="scientific">Naegleria lovaniensis</name>
    <name type="common">Amoeba</name>
    <dbReference type="NCBI Taxonomy" id="51637"/>
    <lineage>
        <taxon>Eukaryota</taxon>
        <taxon>Discoba</taxon>
        <taxon>Heterolobosea</taxon>
        <taxon>Tetramitia</taxon>
        <taxon>Eutetramitia</taxon>
        <taxon>Vahlkampfiidae</taxon>
        <taxon>Naegleria</taxon>
    </lineage>
</organism>
<proteinExistence type="predicted"/>
<gene>
    <name evidence="1" type="ORF">C9374_011378</name>
</gene>
<evidence type="ECO:0000313" key="1">
    <source>
        <dbReference type="EMBL" id="KAG2392653.1"/>
    </source>
</evidence>
<protein>
    <submittedName>
        <fullName evidence="1">Uncharacterized protein</fullName>
    </submittedName>
</protein>
<dbReference type="EMBL" id="PYSW02000004">
    <property type="protein sequence ID" value="KAG2392653.1"/>
    <property type="molecule type" value="Genomic_DNA"/>
</dbReference>
<dbReference type="Proteomes" id="UP000816034">
    <property type="component" value="Unassembled WGS sequence"/>
</dbReference>
<reference evidence="1 2" key="1">
    <citation type="journal article" date="2018" name="BMC Genomics">
        <title>The genome of Naegleria lovaniensis, the basis for a comparative approach to unravel pathogenicity factors of the human pathogenic amoeba N. fowleri.</title>
        <authorList>
            <person name="Liechti N."/>
            <person name="Schurch N."/>
            <person name="Bruggmann R."/>
            <person name="Wittwer M."/>
        </authorList>
    </citation>
    <scope>NUCLEOTIDE SEQUENCE [LARGE SCALE GENOMIC DNA]</scope>
    <source>
        <strain evidence="1 2">ATCC 30569</strain>
    </source>
</reference>
<dbReference type="RefSeq" id="XP_044554547.1">
    <property type="nucleotide sequence ID" value="XM_044687026.1"/>
</dbReference>
<sequence length="152" mass="17285">MSFEGSSRVVEDLLLMEGDPTSFATPNYDALLEEITLKMEEMDRRRKDSAISLPEQTTETIGRLQYSEKELLSCLKSVMQCFLESDYFTSMTLLQSICDLSFKSTCSKIFREERYHVPSTINVLKTSNDIELDFMPQAKEGISSFTCGIIST</sequence>
<evidence type="ECO:0000313" key="2">
    <source>
        <dbReference type="Proteomes" id="UP000816034"/>
    </source>
</evidence>
<comment type="caution">
    <text evidence="1">The sequence shown here is derived from an EMBL/GenBank/DDBJ whole genome shotgun (WGS) entry which is preliminary data.</text>
</comment>